<name>A0A401YTJ5_9ACTN</name>
<comment type="caution">
    <text evidence="1">The sequence shown here is derived from an EMBL/GenBank/DDBJ whole genome shotgun (WGS) entry which is preliminary data.</text>
</comment>
<protein>
    <submittedName>
        <fullName evidence="1">Uncharacterized protein</fullName>
    </submittedName>
</protein>
<evidence type="ECO:0000313" key="2">
    <source>
        <dbReference type="Proteomes" id="UP000286931"/>
    </source>
</evidence>
<proteinExistence type="predicted"/>
<dbReference type="Proteomes" id="UP000286931">
    <property type="component" value="Unassembled WGS sequence"/>
</dbReference>
<gene>
    <name evidence="1" type="ORF">EHYA_05572</name>
</gene>
<dbReference type="EMBL" id="BIFH01000025">
    <property type="protein sequence ID" value="GCD97875.1"/>
    <property type="molecule type" value="Genomic_DNA"/>
</dbReference>
<organism evidence="1 2">
    <name type="scientific">Embleya hyalina</name>
    <dbReference type="NCBI Taxonomy" id="516124"/>
    <lineage>
        <taxon>Bacteria</taxon>
        <taxon>Bacillati</taxon>
        <taxon>Actinomycetota</taxon>
        <taxon>Actinomycetes</taxon>
        <taxon>Kitasatosporales</taxon>
        <taxon>Streptomycetaceae</taxon>
        <taxon>Embleya</taxon>
    </lineage>
</organism>
<dbReference type="AlphaFoldDB" id="A0A401YTJ5"/>
<accession>A0A401YTJ5</accession>
<evidence type="ECO:0000313" key="1">
    <source>
        <dbReference type="EMBL" id="GCD97875.1"/>
    </source>
</evidence>
<sequence>MNTPVYDTHPVYQVDVPIRDPRTDTHGIHVLTGNAATAEDALATARHVYTQAVHHTTTGALPSRRPDGWGVRGLRPGWEPDWSGATCRPWTGTLETMVLFHPCHTPPRRSGAKFVEPLTAALL</sequence>
<dbReference type="RefSeq" id="WP_174861439.1">
    <property type="nucleotide sequence ID" value="NZ_BIFH01000025.1"/>
</dbReference>
<keyword evidence="2" id="KW-1185">Reference proteome</keyword>
<reference evidence="1 2" key="1">
    <citation type="submission" date="2018-12" db="EMBL/GenBank/DDBJ databases">
        <title>Draft genome sequence of Embleya hyalina NBRC 13850T.</title>
        <authorList>
            <person name="Komaki H."/>
            <person name="Hosoyama A."/>
            <person name="Kimura A."/>
            <person name="Ichikawa N."/>
            <person name="Tamura T."/>
        </authorList>
    </citation>
    <scope>NUCLEOTIDE SEQUENCE [LARGE SCALE GENOMIC DNA]</scope>
    <source>
        <strain evidence="1 2">NBRC 13850</strain>
    </source>
</reference>